<dbReference type="InterPro" id="IPR014519">
    <property type="entry name" value="UCP024492"/>
</dbReference>
<reference evidence="1 2" key="1">
    <citation type="journal article" date="2019" name="Int. J. Syst. Evol. Microbiol.">
        <title>The Global Catalogue of Microorganisms (GCM) 10K type strain sequencing project: providing services to taxonomists for standard genome sequencing and annotation.</title>
        <authorList>
            <consortium name="The Broad Institute Genomics Platform"/>
            <consortium name="The Broad Institute Genome Sequencing Center for Infectious Disease"/>
            <person name="Wu L."/>
            <person name="Ma J."/>
        </authorList>
    </citation>
    <scope>NUCLEOTIDE SEQUENCE [LARGE SCALE GENOMIC DNA]</scope>
    <source>
        <strain evidence="1 2">JCM 14917</strain>
    </source>
</reference>
<name>A0ABN3B0T6_9MICC</name>
<dbReference type="Pfam" id="PF04343">
    <property type="entry name" value="DUF488"/>
    <property type="match status" value="1"/>
</dbReference>
<dbReference type="RefSeq" id="WP_277357043.1">
    <property type="nucleotide sequence ID" value="NZ_BAAAON010000003.1"/>
</dbReference>
<dbReference type="InterPro" id="IPR007438">
    <property type="entry name" value="DUF488"/>
</dbReference>
<dbReference type="PANTHER" id="PTHR39337">
    <property type="entry name" value="BLR5642 PROTEIN"/>
    <property type="match status" value="1"/>
</dbReference>
<dbReference type="Proteomes" id="UP001500974">
    <property type="component" value="Unassembled WGS sequence"/>
</dbReference>
<organism evidence="1 2">
    <name type="scientific">Arthrobacter parietis</name>
    <dbReference type="NCBI Taxonomy" id="271434"/>
    <lineage>
        <taxon>Bacteria</taxon>
        <taxon>Bacillati</taxon>
        <taxon>Actinomycetota</taxon>
        <taxon>Actinomycetes</taxon>
        <taxon>Micrococcales</taxon>
        <taxon>Micrococcaceae</taxon>
        <taxon>Arthrobacter</taxon>
    </lineage>
</organism>
<accession>A0ABN3B0T6</accession>
<comment type="caution">
    <text evidence="1">The sequence shown here is derived from an EMBL/GenBank/DDBJ whole genome shotgun (WGS) entry which is preliminary data.</text>
</comment>
<protein>
    <submittedName>
        <fullName evidence="1">DUF488 domain-containing protein</fullName>
    </submittedName>
</protein>
<sequence length="175" mass="19856">MRLLTVGHGTADRDQFGALLQGAQVQTLADVRRFPGSRRNLDTRKEALEEWLPSEGIDYRWFEDLGGRRRNAAGEPETDTWWRVAQFRAYAAYTRTDEFAAALAELRAVAAQASTAIMCSESVWWRCHRRIVADVLVMLHGFEVHHLMPDGRLTLHEPSAGARVSDSAVYWDVQD</sequence>
<gene>
    <name evidence="1" type="ORF">GCM10009784_27830</name>
</gene>
<keyword evidence="2" id="KW-1185">Reference proteome</keyword>
<proteinExistence type="predicted"/>
<dbReference type="PANTHER" id="PTHR39337:SF1">
    <property type="entry name" value="BLR5642 PROTEIN"/>
    <property type="match status" value="1"/>
</dbReference>
<dbReference type="EMBL" id="BAAAON010000003">
    <property type="protein sequence ID" value="GAA2177383.1"/>
    <property type="molecule type" value="Genomic_DNA"/>
</dbReference>
<evidence type="ECO:0000313" key="2">
    <source>
        <dbReference type="Proteomes" id="UP001500974"/>
    </source>
</evidence>
<evidence type="ECO:0000313" key="1">
    <source>
        <dbReference type="EMBL" id="GAA2177383.1"/>
    </source>
</evidence>
<dbReference type="PIRSF" id="PIRSF024492">
    <property type="entry name" value="UCP024492"/>
    <property type="match status" value="1"/>
</dbReference>